<dbReference type="CDD" id="cd00093">
    <property type="entry name" value="HTH_XRE"/>
    <property type="match status" value="1"/>
</dbReference>
<dbReference type="InterPro" id="IPR001387">
    <property type="entry name" value="Cro/C1-type_HTH"/>
</dbReference>
<dbReference type="Gene3D" id="1.10.260.40">
    <property type="entry name" value="lambda repressor-like DNA-binding domains"/>
    <property type="match status" value="1"/>
</dbReference>
<evidence type="ECO:0000256" key="1">
    <source>
        <dbReference type="ARBA" id="ARBA00023125"/>
    </source>
</evidence>
<evidence type="ECO:0000259" key="3">
    <source>
        <dbReference type="PROSITE" id="PS50943"/>
    </source>
</evidence>
<protein>
    <submittedName>
        <fullName evidence="4">Helix-turn-helix domain-containing protein</fullName>
    </submittedName>
</protein>
<dbReference type="PROSITE" id="PS50943">
    <property type="entry name" value="HTH_CROC1"/>
    <property type="match status" value="1"/>
</dbReference>
<dbReference type="AlphaFoldDB" id="A0AA42DK70"/>
<gene>
    <name evidence="4" type="ORF">PBV87_03590</name>
</gene>
<dbReference type="GO" id="GO:0003677">
    <property type="term" value="F:DNA binding"/>
    <property type="evidence" value="ECO:0007669"/>
    <property type="project" value="UniProtKB-KW"/>
</dbReference>
<evidence type="ECO:0000313" key="5">
    <source>
        <dbReference type="Proteomes" id="UP001169242"/>
    </source>
</evidence>
<organism evidence="4 5">
    <name type="scientific">Holtiella tumoricola</name>
    <dbReference type="NCBI Taxonomy" id="3018743"/>
    <lineage>
        <taxon>Bacteria</taxon>
        <taxon>Bacillati</taxon>
        <taxon>Bacillota</taxon>
        <taxon>Clostridia</taxon>
        <taxon>Lachnospirales</taxon>
        <taxon>Cellulosilyticaceae</taxon>
        <taxon>Holtiella</taxon>
    </lineage>
</organism>
<feature type="domain" description="HTH cro/C1-type" evidence="3">
    <location>
        <begin position="10"/>
        <end position="64"/>
    </location>
</feature>
<keyword evidence="2" id="KW-0175">Coiled coil</keyword>
<dbReference type="Pfam" id="PF01381">
    <property type="entry name" value="HTH_3"/>
    <property type="match status" value="1"/>
</dbReference>
<name>A0AA42DK70_9FIRM</name>
<reference evidence="4" key="1">
    <citation type="journal article" date="2023" name="Int. J. Syst. Evol. Microbiol.">
        <title>&lt;i&gt;Holtiella tumoricola&lt;/i&gt; gen. nov. sp. nov., isolated from a human clinical sample.</title>
        <authorList>
            <person name="Allen-Vercoe E."/>
            <person name="Daigneault M.C."/>
            <person name="Vancuren S.J."/>
            <person name="Cochrane K."/>
            <person name="O'Neal L.L."/>
            <person name="Sankaranarayanan K."/>
            <person name="Lawson P.A."/>
        </authorList>
    </citation>
    <scope>NUCLEOTIDE SEQUENCE</scope>
    <source>
        <strain evidence="4">CC70A</strain>
    </source>
</reference>
<dbReference type="EMBL" id="JAQIFT010000014">
    <property type="protein sequence ID" value="MDA3730582.1"/>
    <property type="molecule type" value="Genomic_DNA"/>
</dbReference>
<evidence type="ECO:0000313" key="4">
    <source>
        <dbReference type="EMBL" id="MDA3730582.1"/>
    </source>
</evidence>
<dbReference type="RefSeq" id="WP_271011175.1">
    <property type="nucleotide sequence ID" value="NZ_JAQIFT010000014.1"/>
</dbReference>
<sequence length="300" mass="34993">MNINNVGNFIAQLRKEANMTQSDVADALHISHQAVSKWERLESLPDITILPELAKLFDISIDELLNGKKKALEEKESINLEEETFINDLATQKVEEAKEILKKLENKAELLKEIAPITKPKVLDEIMEEVEIDLDQIEEFLPFLGANVLDKIINQAIVSGKVARLQSEIYPFLNNEHKNQLIDHYINQKQEYDLDDFYPFLNGNHREKLINYFFERNKIINLEDLYPFLSKEEKDLVIERICQNSSYEYIEDMMPFINGEQKDKVVQKALNDKIDKSILSDWAPFLNQEQLTRIILKSNK</sequence>
<proteinExistence type="predicted"/>
<keyword evidence="5" id="KW-1185">Reference proteome</keyword>
<dbReference type="SUPFAM" id="SSF47413">
    <property type="entry name" value="lambda repressor-like DNA-binding domains"/>
    <property type="match status" value="1"/>
</dbReference>
<dbReference type="PANTHER" id="PTHR46558:SF11">
    <property type="entry name" value="HTH-TYPE TRANSCRIPTIONAL REGULATOR XRE"/>
    <property type="match status" value="1"/>
</dbReference>
<feature type="coiled-coil region" evidence="2">
    <location>
        <begin position="61"/>
        <end position="114"/>
    </location>
</feature>
<accession>A0AA42DK70</accession>
<dbReference type="InterPro" id="IPR010982">
    <property type="entry name" value="Lambda_DNA-bd_dom_sf"/>
</dbReference>
<dbReference type="Proteomes" id="UP001169242">
    <property type="component" value="Unassembled WGS sequence"/>
</dbReference>
<comment type="caution">
    <text evidence="4">The sequence shown here is derived from an EMBL/GenBank/DDBJ whole genome shotgun (WGS) entry which is preliminary data.</text>
</comment>
<dbReference type="PANTHER" id="PTHR46558">
    <property type="entry name" value="TRACRIPTIONAL REGULATORY PROTEIN-RELATED-RELATED"/>
    <property type="match status" value="1"/>
</dbReference>
<dbReference type="SMART" id="SM00530">
    <property type="entry name" value="HTH_XRE"/>
    <property type="match status" value="1"/>
</dbReference>
<keyword evidence="1" id="KW-0238">DNA-binding</keyword>
<evidence type="ECO:0000256" key="2">
    <source>
        <dbReference type="SAM" id="Coils"/>
    </source>
</evidence>